<sequence length="389" mass="43312">MRTQVCIIGGGPSGLLLSQLLAGRGVASVVLERRTRAHVLSRIRAGVLERGMADLLREAGVGARMEAEGYVHDGAVISCDERRLRIDFAKLADAHVLVYGQTELTRDLYEAREAEGADLRFDCEGVAIHEADGDAPFVTYLHGGTQHRIDCDFIAGCDGFHGVSRETIPAAVRREFEKVYPFGWLGILSETPPVHEELIYASSDRGFALCSMRNANLSRYYVQAPMTDRVEAWSDQAFWDELRRRLPGEIAESMVTGPSIEKSLAPLRSFVCEPMRWGRLFLVGDAAHIVPPTGAKGLNTAASDVRYLFDGLAAFYADGEEEGIARYSDRALARVWKAERFSWWMTTLLHRFPDQSPFERRMQQADFAFLAENEAAQTALAQNYVGLPY</sequence>
<dbReference type="NCBIfam" id="NF006091">
    <property type="entry name" value="PRK08243.1"/>
    <property type="match status" value="1"/>
</dbReference>
<protein>
    <submittedName>
        <fullName evidence="4">p-hydroxybenzoate 3-monooxygenase</fullName>
    </submittedName>
</protein>
<dbReference type="InterPro" id="IPR002938">
    <property type="entry name" value="FAD-bd"/>
</dbReference>
<proteinExistence type="predicted"/>
<dbReference type="InterPro" id="IPR012733">
    <property type="entry name" value="HB_mOase"/>
</dbReference>
<keyword evidence="4" id="KW-0560">Oxidoreductase</keyword>
<accession>A0A1I3KXX3</accession>
<evidence type="ECO:0000313" key="5">
    <source>
        <dbReference type="Proteomes" id="UP000199377"/>
    </source>
</evidence>
<dbReference type="Proteomes" id="UP000199377">
    <property type="component" value="Unassembled WGS sequence"/>
</dbReference>
<organism evidence="4 5">
    <name type="scientific">Albimonas pacifica</name>
    <dbReference type="NCBI Taxonomy" id="1114924"/>
    <lineage>
        <taxon>Bacteria</taxon>
        <taxon>Pseudomonadati</taxon>
        <taxon>Pseudomonadota</taxon>
        <taxon>Alphaproteobacteria</taxon>
        <taxon>Rhodobacterales</taxon>
        <taxon>Paracoccaceae</taxon>
        <taxon>Albimonas</taxon>
    </lineage>
</organism>
<dbReference type="NCBIfam" id="TIGR02360">
    <property type="entry name" value="pbenz_hydroxyl"/>
    <property type="match status" value="1"/>
</dbReference>
<dbReference type="Gene3D" id="3.30.9.10">
    <property type="entry name" value="D-Amino Acid Oxidase, subunit A, domain 2"/>
    <property type="match status" value="1"/>
</dbReference>
<dbReference type="AlphaFoldDB" id="A0A1I3KXX3"/>
<dbReference type="InterPro" id="IPR050641">
    <property type="entry name" value="RIFMO-like"/>
</dbReference>
<dbReference type="GO" id="GO:0043639">
    <property type="term" value="P:benzoate catabolic process"/>
    <property type="evidence" value="ECO:0007669"/>
    <property type="project" value="InterPro"/>
</dbReference>
<name>A0A1I3KXX3_9RHOB</name>
<dbReference type="GO" id="GO:0018659">
    <property type="term" value="F:4-hydroxybenzoate 3-monooxygenase activity"/>
    <property type="evidence" value="ECO:0007669"/>
    <property type="project" value="InterPro"/>
</dbReference>
<dbReference type="EMBL" id="FOQH01000009">
    <property type="protein sequence ID" value="SFI77276.1"/>
    <property type="molecule type" value="Genomic_DNA"/>
</dbReference>
<dbReference type="SUPFAM" id="SSF54373">
    <property type="entry name" value="FAD-linked reductases, C-terminal domain"/>
    <property type="match status" value="1"/>
</dbReference>
<dbReference type="PANTHER" id="PTHR43004">
    <property type="entry name" value="TRK SYSTEM POTASSIUM UPTAKE PROTEIN"/>
    <property type="match status" value="1"/>
</dbReference>
<dbReference type="InterPro" id="IPR036188">
    <property type="entry name" value="FAD/NAD-bd_sf"/>
</dbReference>
<keyword evidence="2" id="KW-0274">FAD</keyword>
<dbReference type="Gene3D" id="3.50.50.60">
    <property type="entry name" value="FAD/NAD(P)-binding domain"/>
    <property type="match status" value="1"/>
</dbReference>
<evidence type="ECO:0000313" key="4">
    <source>
        <dbReference type="EMBL" id="SFI77276.1"/>
    </source>
</evidence>
<feature type="domain" description="FAD-binding" evidence="3">
    <location>
        <begin position="2"/>
        <end position="342"/>
    </location>
</feature>
<dbReference type="PANTHER" id="PTHR43004:SF3">
    <property type="entry name" value="P-HYDROXYBENZOATE HYDROXYLASE"/>
    <property type="match status" value="1"/>
</dbReference>
<evidence type="ECO:0000256" key="2">
    <source>
        <dbReference type="ARBA" id="ARBA00022827"/>
    </source>
</evidence>
<evidence type="ECO:0000256" key="1">
    <source>
        <dbReference type="ARBA" id="ARBA00022630"/>
    </source>
</evidence>
<gene>
    <name evidence="4" type="ORF">SAMN05216258_109126</name>
</gene>
<evidence type="ECO:0000259" key="3">
    <source>
        <dbReference type="Pfam" id="PF01494"/>
    </source>
</evidence>
<reference evidence="4 5" key="1">
    <citation type="submission" date="2016-10" db="EMBL/GenBank/DDBJ databases">
        <authorList>
            <person name="de Groot N.N."/>
        </authorList>
    </citation>
    <scope>NUCLEOTIDE SEQUENCE [LARGE SCALE GENOMIC DNA]</scope>
    <source>
        <strain evidence="4 5">CGMCC 1.11030</strain>
    </source>
</reference>
<dbReference type="RefSeq" id="WP_092862534.1">
    <property type="nucleotide sequence ID" value="NZ_FOQH01000009.1"/>
</dbReference>
<keyword evidence="4" id="KW-0503">Monooxygenase</keyword>
<dbReference type="GO" id="GO:0071949">
    <property type="term" value="F:FAD binding"/>
    <property type="evidence" value="ECO:0007669"/>
    <property type="project" value="InterPro"/>
</dbReference>
<dbReference type="Pfam" id="PF01494">
    <property type="entry name" value="FAD_binding_3"/>
    <property type="match status" value="1"/>
</dbReference>
<keyword evidence="1" id="KW-0285">Flavoprotein</keyword>
<dbReference type="STRING" id="1114924.SAMN05216258_109126"/>
<keyword evidence="5" id="KW-1185">Reference proteome</keyword>
<dbReference type="PRINTS" id="PR00420">
    <property type="entry name" value="RNGMNOXGNASE"/>
</dbReference>
<dbReference type="SUPFAM" id="SSF51905">
    <property type="entry name" value="FAD/NAD(P)-binding domain"/>
    <property type="match status" value="1"/>
</dbReference>
<dbReference type="OrthoDB" id="9791689at2"/>